<name>A0A256IIZ6_9EURY</name>
<evidence type="ECO:0000313" key="1">
    <source>
        <dbReference type="EMBL" id="OYR56276.1"/>
    </source>
</evidence>
<keyword evidence="2" id="KW-1185">Reference proteome</keyword>
<dbReference type="AlphaFoldDB" id="A0A256IIZ6"/>
<accession>A0A256IIZ6</accession>
<protein>
    <recommendedName>
        <fullName evidence="3">RNA ligase domain-containing protein</fullName>
    </recommendedName>
</protein>
<proteinExistence type="predicted"/>
<dbReference type="OrthoDB" id="326212at2157"/>
<sequence>MKRYPPIPAVADASEDLLTGHLWLLELIDGWHLRFRMADSGLIRFGDREAVYDDPDDLPDAYGHAVRHVRERFDREALRSAVDDVTDVVFFGVATGRRRVEYDWERLPSFLGHDVWSETAGSFRPPDAAEAIFERLGLDPVNAVERERRARDFDPESYAVPSSAWYDGPAAGVVVRNKAGGRGVIRRPERSTSVDRGTVGADLVEAAATHADRERLVRIVARIKDRGEPVTVDALTERAFEAFLRERHRLVAENGENWEAFRPEFRTRAQAFLDDAEAG</sequence>
<organism evidence="1 2">
    <name type="scientific">Halorubrum halodurans</name>
    <dbReference type="NCBI Taxonomy" id="1383851"/>
    <lineage>
        <taxon>Archaea</taxon>
        <taxon>Methanobacteriati</taxon>
        <taxon>Methanobacteriota</taxon>
        <taxon>Stenosarchaea group</taxon>
        <taxon>Halobacteria</taxon>
        <taxon>Halobacteriales</taxon>
        <taxon>Haloferacaceae</taxon>
        <taxon>Halorubrum</taxon>
    </lineage>
</organism>
<gene>
    <name evidence="1" type="ORF">DJ70_09550</name>
</gene>
<dbReference type="Proteomes" id="UP000216308">
    <property type="component" value="Unassembled WGS sequence"/>
</dbReference>
<reference evidence="1 2" key="1">
    <citation type="journal article" date="2014" name="Front. Microbiol.">
        <title>Population and genomic analysis of the genus Halorubrum.</title>
        <authorList>
            <person name="Fullmer M.S."/>
            <person name="Soucy S.M."/>
            <person name="Swithers K.S."/>
            <person name="Makkay A.M."/>
            <person name="Wheeler R."/>
            <person name="Ventosa A."/>
            <person name="Gogarten J.P."/>
            <person name="Papke R.T."/>
        </authorList>
    </citation>
    <scope>NUCLEOTIDE SEQUENCE [LARGE SCALE GENOMIC DNA]</scope>
    <source>
        <strain evidence="1 2">Cb34</strain>
    </source>
</reference>
<comment type="caution">
    <text evidence="1">The sequence shown here is derived from an EMBL/GenBank/DDBJ whole genome shotgun (WGS) entry which is preliminary data.</text>
</comment>
<dbReference type="RefSeq" id="WP_094532337.1">
    <property type="nucleotide sequence ID" value="NZ_NHPJ01000092.1"/>
</dbReference>
<dbReference type="EMBL" id="NHPJ01000092">
    <property type="protein sequence ID" value="OYR56276.1"/>
    <property type="molecule type" value="Genomic_DNA"/>
</dbReference>
<evidence type="ECO:0008006" key="3">
    <source>
        <dbReference type="Google" id="ProtNLM"/>
    </source>
</evidence>
<evidence type="ECO:0000313" key="2">
    <source>
        <dbReference type="Proteomes" id="UP000216308"/>
    </source>
</evidence>